<reference evidence="9 10" key="1">
    <citation type="submission" date="2020-04" db="EMBL/GenBank/DDBJ databases">
        <authorList>
            <person name="Klaysubun C."/>
            <person name="Duangmal K."/>
            <person name="Lipun K."/>
        </authorList>
    </citation>
    <scope>NUCLEOTIDE SEQUENCE [LARGE SCALE GENOMIC DNA]</scope>
    <source>
        <strain evidence="9 10">K10HN5</strain>
    </source>
</reference>
<keyword evidence="2" id="KW-1003">Cell membrane</keyword>
<keyword evidence="10" id="KW-1185">Reference proteome</keyword>
<dbReference type="EMBL" id="JAAXLA010000035">
    <property type="protein sequence ID" value="NMH99395.1"/>
    <property type="molecule type" value="Genomic_DNA"/>
</dbReference>
<feature type="transmembrane region" description="Helical" evidence="7">
    <location>
        <begin position="253"/>
        <end position="272"/>
    </location>
</feature>
<evidence type="ECO:0000256" key="2">
    <source>
        <dbReference type="ARBA" id="ARBA00022475"/>
    </source>
</evidence>
<feature type="transmembrane region" description="Helical" evidence="7">
    <location>
        <begin position="385"/>
        <end position="406"/>
    </location>
</feature>
<feature type="region of interest" description="Disordered" evidence="6">
    <location>
        <begin position="1"/>
        <end position="28"/>
    </location>
</feature>
<evidence type="ECO:0000313" key="10">
    <source>
        <dbReference type="Proteomes" id="UP000820669"/>
    </source>
</evidence>
<keyword evidence="3 7" id="KW-0812">Transmembrane</keyword>
<evidence type="ECO:0000256" key="3">
    <source>
        <dbReference type="ARBA" id="ARBA00022692"/>
    </source>
</evidence>
<evidence type="ECO:0000256" key="4">
    <source>
        <dbReference type="ARBA" id="ARBA00022989"/>
    </source>
</evidence>
<dbReference type="RefSeq" id="WP_169382876.1">
    <property type="nucleotide sequence ID" value="NZ_JAAXLA010000035.1"/>
</dbReference>
<dbReference type="Pfam" id="PF01636">
    <property type="entry name" value="APH"/>
    <property type="match status" value="1"/>
</dbReference>
<dbReference type="PANTHER" id="PTHR30250">
    <property type="entry name" value="PST FAMILY PREDICTED COLANIC ACID TRANSPORTER"/>
    <property type="match status" value="1"/>
</dbReference>
<evidence type="ECO:0000256" key="5">
    <source>
        <dbReference type="ARBA" id="ARBA00023136"/>
    </source>
</evidence>
<evidence type="ECO:0000256" key="1">
    <source>
        <dbReference type="ARBA" id="ARBA00004651"/>
    </source>
</evidence>
<keyword evidence="5 7" id="KW-0472">Membrane</keyword>
<dbReference type="Proteomes" id="UP000820669">
    <property type="component" value="Unassembled WGS sequence"/>
</dbReference>
<dbReference type="InterPro" id="IPR011009">
    <property type="entry name" value="Kinase-like_dom_sf"/>
</dbReference>
<feature type="transmembrane region" description="Helical" evidence="7">
    <location>
        <begin position="354"/>
        <end position="373"/>
    </location>
</feature>
<dbReference type="SUPFAM" id="SSF56112">
    <property type="entry name" value="Protein kinase-like (PK-like)"/>
    <property type="match status" value="1"/>
</dbReference>
<evidence type="ECO:0000259" key="8">
    <source>
        <dbReference type="Pfam" id="PF01636"/>
    </source>
</evidence>
<feature type="transmembrane region" description="Helical" evidence="7">
    <location>
        <begin position="145"/>
        <end position="168"/>
    </location>
</feature>
<evidence type="ECO:0000313" key="9">
    <source>
        <dbReference type="EMBL" id="NMH99395.1"/>
    </source>
</evidence>
<gene>
    <name evidence="9" type="ORF">HF526_19055</name>
</gene>
<evidence type="ECO:0000256" key="7">
    <source>
        <dbReference type="SAM" id="Phobius"/>
    </source>
</evidence>
<feature type="transmembrane region" description="Helical" evidence="7">
    <location>
        <begin position="77"/>
        <end position="96"/>
    </location>
</feature>
<comment type="caution">
    <text evidence="9">The sequence shown here is derived from an EMBL/GenBank/DDBJ whole genome shotgun (WGS) entry which is preliminary data.</text>
</comment>
<accession>A0ABX1SCV8</accession>
<sequence length="792" mass="83886">MQVGEQTPPSAPPVPQAPRRRRIPGLSGWRTPAHRDGLALVLSSALTSGVGLLYWVLVARLFPPEVVGVNSVALSTMMLLGGVAHFNMTYALLRFVPVAGRAARRLVLGGYLVAAVSASLVGGVFALGAELWAPQMVDAVGHTQLIVFFMLATPTWAIFVVQDFVLTAIKRATVVPLENFIFSLLKIGLLVAASFAAVKGGISVSWVVSTFLIVFGINLWLLLSAVPRYGRAHEDQAVPITLGAITRFVRADYAGAVFWQAVMFGLPVLVLARLGAEEAAAYGIVWQIAQALYLVSSGMGQSMVAHSATDPGGLEGARRAMVTKALTLIVPVVAVLVVAGPLILSVFGQHYAEFGGGALALAALSAVPNVITASTVSAARVRQRMGVLFAVPASIAMIVIVLSWLLMPHLGITAVGLAWLIGQCVVAGCILIATAPWLPGLLGTRIDAVRSAALLRRVGPAAVRGAGVDDPGSWVLRERLVGRSDSVVVGIGPEDGPGALLKAADSAKGQVQLRRQTEMLAAMHADERLGAWRALIPTIVGAGDIGGSYCVMESRMPGEGGGHSLRDPARRRFFLSSSIATISELHRLSATPVRAGDRELERWVHGPMATVRGALPRGQQAAATMLENELADRVRGRLIAAAWTHGDFTADNVLTDADGRVTAVVDWCHADDHGLPVLDVVCLLLTAENLTDGTELGTLVLRRLADALPVEHHLLARAQRMLGGEVLDVGLLTLLGWLQHVNHNIVKSPTFAANPVWMRRNVIAVVRGAAFRNPGRELLEQSVAPHDGFLLS</sequence>
<feature type="transmembrane region" description="Helical" evidence="7">
    <location>
        <begin position="204"/>
        <end position="223"/>
    </location>
</feature>
<feature type="domain" description="Aminoglycoside phosphotransferase" evidence="8">
    <location>
        <begin position="498"/>
        <end position="689"/>
    </location>
</feature>
<evidence type="ECO:0000256" key="6">
    <source>
        <dbReference type="SAM" id="MobiDB-lite"/>
    </source>
</evidence>
<dbReference type="InterPro" id="IPR002575">
    <property type="entry name" value="Aminoglycoside_PTrfase"/>
</dbReference>
<feature type="transmembrane region" description="Helical" evidence="7">
    <location>
        <begin position="180"/>
        <end position="198"/>
    </location>
</feature>
<dbReference type="InterPro" id="IPR050833">
    <property type="entry name" value="Poly_Biosynth_Transport"/>
</dbReference>
<feature type="transmembrane region" description="Helical" evidence="7">
    <location>
        <begin position="37"/>
        <end position="57"/>
    </location>
</feature>
<feature type="transmembrane region" description="Helical" evidence="7">
    <location>
        <begin position="108"/>
        <end position="133"/>
    </location>
</feature>
<feature type="transmembrane region" description="Helical" evidence="7">
    <location>
        <begin position="325"/>
        <end position="348"/>
    </location>
</feature>
<protein>
    <submittedName>
        <fullName evidence="9">Phosphotransferase</fullName>
    </submittedName>
</protein>
<proteinExistence type="predicted"/>
<organism evidence="9 10">
    <name type="scientific">Pseudonocardia acidicola</name>
    <dbReference type="NCBI Taxonomy" id="2724939"/>
    <lineage>
        <taxon>Bacteria</taxon>
        <taxon>Bacillati</taxon>
        <taxon>Actinomycetota</taxon>
        <taxon>Actinomycetes</taxon>
        <taxon>Pseudonocardiales</taxon>
        <taxon>Pseudonocardiaceae</taxon>
        <taxon>Pseudonocardia</taxon>
    </lineage>
</organism>
<comment type="subcellular location">
    <subcellularLocation>
        <location evidence="1">Cell membrane</location>
        <topology evidence="1">Multi-pass membrane protein</topology>
    </subcellularLocation>
</comment>
<feature type="transmembrane region" description="Helical" evidence="7">
    <location>
        <begin position="412"/>
        <end position="438"/>
    </location>
</feature>
<keyword evidence="4 7" id="KW-1133">Transmembrane helix</keyword>
<dbReference type="PANTHER" id="PTHR30250:SF11">
    <property type="entry name" value="O-ANTIGEN TRANSPORTER-RELATED"/>
    <property type="match status" value="1"/>
</dbReference>
<name>A0ABX1SCV8_9PSEU</name>
<dbReference type="Gene3D" id="3.90.1200.10">
    <property type="match status" value="1"/>
</dbReference>